<organism evidence="2">
    <name type="scientific">marine metagenome</name>
    <dbReference type="NCBI Taxonomy" id="408172"/>
    <lineage>
        <taxon>unclassified sequences</taxon>
        <taxon>metagenomes</taxon>
        <taxon>ecological metagenomes</taxon>
    </lineage>
</organism>
<proteinExistence type="predicted"/>
<keyword evidence="1" id="KW-0677">Repeat</keyword>
<name>A0A381PXH3_9ZZZZ</name>
<evidence type="ECO:0000256" key="1">
    <source>
        <dbReference type="ARBA" id="ARBA00022737"/>
    </source>
</evidence>
<protein>
    <recommendedName>
        <fullName evidence="3">MORN repeat-containing protein</fullName>
    </recommendedName>
</protein>
<evidence type="ECO:0000313" key="2">
    <source>
        <dbReference type="EMBL" id="SUZ70717.1"/>
    </source>
</evidence>
<evidence type="ECO:0008006" key="3">
    <source>
        <dbReference type="Google" id="ProtNLM"/>
    </source>
</evidence>
<gene>
    <name evidence="2" type="ORF">METZ01_LOCUS23571</name>
</gene>
<dbReference type="Pfam" id="PF02493">
    <property type="entry name" value="MORN"/>
    <property type="match status" value="5"/>
</dbReference>
<reference evidence="2" key="1">
    <citation type="submission" date="2018-05" db="EMBL/GenBank/DDBJ databases">
        <authorList>
            <person name="Lanie J.A."/>
            <person name="Ng W.-L."/>
            <person name="Kazmierczak K.M."/>
            <person name="Andrzejewski T.M."/>
            <person name="Davidsen T.M."/>
            <person name="Wayne K.J."/>
            <person name="Tettelin H."/>
            <person name="Glass J.I."/>
            <person name="Rusch D."/>
            <person name="Podicherti R."/>
            <person name="Tsui H.-C.T."/>
            <person name="Winkler M.E."/>
        </authorList>
    </citation>
    <scope>NUCLEOTIDE SEQUENCE</scope>
</reference>
<dbReference type="PANTHER" id="PTHR23084:SF263">
    <property type="entry name" value="MORN REPEAT-CONTAINING PROTEIN 1"/>
    <property type="match status" value="1"/>
</dbReference>
<dbReference type="Gene3D" id="2.20.110.10">
    <property type="entry name" value="Histone H3 K4-specific methyltransferase SET7/9 N-terminal domain"/>
    <property type="match status" value="2"/>
</dbReference>
<dbReference type="EMBL" id="UINC01001099">
    <property type="protein sequence ID" value="SUZ70717.1"/>
    <property type="molecule type" value="Genomic_DNA"/>
</dbReference>
<dbReference type="SMART" id="SM00698">
    <property type="entry name" value="MORN"/>
    <property type="match status" value="5"/>
</dbReference>
<accession>A0A381PXH3</accession>
<sequence length="207" mass="24046">MKAYAVFDLRLLCLAAFFGCWGADSLSQTLAGITNEECTYGDCIEGRGTLKLTSQWGKGEYMGIFKSGEFHGYGRLEVPISFTEEEVYAGNWIEGIREGRGTHWNGKGKLYIGEWRNNKRHGQGSYFFNLPEWRENEHTEFWLKENYENYTGDFVEDHYQGYGTYRWPDGQKYVGGFYASDKHGEGTFYYVTGTARQQYWEYGDLIR</sequence>
<dbReference type="AlphaFoldDB" id="A0A381PXH3"/>
<dbReference type="InterPro" id="IPR003409">
    <property type="entry name" value="MORN"/>
</dbReference>
<dbReference type="SUPFAM" id="SSF82185">
    <property type="entry name" value="Histone H3 K4-specific methyltransferase SET7/9 N-terminal domain"/>
    <property type="match status" value="2"/>
</dbReference>
<dbReference type="PANTHER" id="PTHR23084">
    <property type="entry name" value="PHOSPHATIDYLINOSITOL-4-PHOSPHATE 5-KINASE RELATED"/>
    <property type="match status" value="1"/>
</dbReference>